<dbReference type="AlphaFoldDB" id="A0A8H5FSE7"/>
<dbReference type="EMBL" id="JAACJO010000022">
    <property type="protein sequence ID" value="KAF5347935.1"/>
    <property type="molecule type" value="Genomic_DNA"/>
</dbReference>
<comment type="caution">
    <text evidence="2">The sequence shown here is derived from an EMBL/GenBank/DDBJ whole genome shotgun (WGS) entry which is preliminary data.</text>
</comment>
<feature type="region of interest" description="Disordered" evidence="1">
    <location>
        <begin position="72"/>
        <end position="92"/>
    </location>
</feature>
<evidence type="ECO:0000313" key="3">
    <source>
        <dbReference type="Proteomes" id="UP000559027"/>
    </source>
</evidence>
<sequence>MELRVGVVKRRMVGWLRRMLRYCAYASAIPPAIPGGLPPGPSSPDFPFPPDFPPPILPPPFIPPSTTLPCFPGFSSPSPGPSGNTGITAAST</sequence>
<gene>
    <name evidence="2" type="ORF">D9756_010171</name>
</gene>
<accession>A0A8H5FSE7</accession>
<organism evidence="2 3">
    <name type="scientific">Leucocoprinus leucothites</name>
    <dbReference type="NCBI Taxonomy" id="201217"/>
    <lineage>
        <taxon>Eukaryota</taxon>
        <taxon>Fungi</taxon>
        <taxon>Dikarya</taxon>
        <taxon>Basidiomycota</taxon>
        <taxon>Agaricomycotina</taxon>
        <taxon>Agaricomycetes</taxon>
        <taxon>Agaricomycetidae</taxon>
        <taxon>Agaricales</taxon>
        <taxon>Agaricineae</taxon>
        <taxon>Agaricaceae</taxon>
        <taxon>Leucocoprinus</taxon>
    </lineage>
</organism>
<reference evidence="2 3" key="1">
    <citation type="journal article" date="2020" name="ISME J.">
        <title>Uncovering the hidden diversity of litter-decomposition mechanisms in mushroom-forming fungi.</title>
        <authorList>
            <person name="Floudas D."/>
            <person name="Bentzer J."/>
            <person name="Ahren D."/>
            <person name="Johansson T."/>
            <person name="Persson P."/>
            <person name="Tunlid A."/>
        </authorList>
    </citation>
    <scope>NUCLEOTIDE SEQUENCE [LARGE SCALE GENOMIC DNA]</scope>
    <source>
        <strain evidence="2 3">CBS 146.42</strain>
    </source>
</reference>
<protein>
    <submittedName>
        <fullName evidence="2">Uncharacterized protein</fullName>
    </submittedName>
</protein>
<dbReference type="Proteomes" id="UP000559027">
    <property type="component" value="Unassembled WGS sequence"/>
</dbReference>
<evidence type="ECO:0000313" key="2">
    <source>
        <dbReference type="EMBL" id="KAF5347935.1"/>
    </source>
</evidence>
<evidence type="ECO:0000256" key="1">
    <source>
        <dbReference type="SAM" id="MobiDB-lite"/>
    </source>
</evidence>
<name>A0A8H5FSE7_9AGAR</name>
<proteinExistence type="predicted"/>
<keyword evidence="3" id="KW-1185">Reference proteome</keyword>